<gene>
    <name evidence="2" type="ORF">QWY28_14325</name>
</gene>
<dbReference type="Proteomes" id="UP001168620">
    <property type="component" value="Unassembled WGS sequence"/>
</dbReference>
<dbReference type="NCBIfam" id="NF041646">
    <property type="entry name" value="VC0807_fam"/>
    <property type="match status" value="1"/>
</dbReference>
<dbReference type="RefSeq" id="WP_300953233.1">
    <property type="nucleotide sequence ID" value="NZ_JAUHJQ010000005.1"/>
</dbReference>
<proteinExistence type="predicted"/>
<feature type="transmembrane region" description="Helical" evidence="1">
    <location>
        <begin position="209"/>
        <end position="225"/>
    </location>
</feature>
<feature type="transmembrane region" description="Helical" evidence="1">
    <location>
        <begin position="118"/>
        <end position="138"/>
    </location>
</feature>
<keyword evidence="1" id="KW-0472">Membrane</keyword>
<comment type="caution">
    <text evidence="2">The sequence shown here is derived from an EMBL/GenBank/DDBJ whole genome shotgun (WGS) entry which is preliminary data.</text>
</comment>
<keyword evidence="3" id="KW-1185">Reference proteome</keyword>
<protein>
    <submittedName>
        <fullName evidence="2">VC0807 family protein</fullName>
    </submittedName>
</protein>
<dbReference type="EMBL" id="JAUHJQ010000005">
    <property type="protein sequence ID" value="MDN4174135.1"/>
    <property type="molecule type" value="Genomic_DNA"/>
</dbReference>
<feature type="transmembrane region" description="Helical" evidence="1">
    <location>
        <begin position="42"/>
        <end position="61"/>
    </location>
</feature>
<sequence>MPQLPAPVDEALLAPLDDRADDCADGVPPVVRPRLGAVLRRVSVSLLVACVVPAALFYTCFRLTDVWVAMAAALGWSYGAIAWRVVTRRRPSGLLYLTAAVMTVRTLVSVALDSTYLYFLQPIVTDAAIATLFLASLATARPVVARLAGDFYPLDDELALRPGVRRLFRRLTLLWGAIGAAKAAGTLWLLESQPLDTFVLVKTVTAPTLNGLTVAATIAAVVVVARREGLLERVVQPVPSGA</sequence>
<feature type="transmembrane region" description="Helical" evidence="1">
    <location>
        <begin position="67"/>
        <end position="86"/>
    </location>
</feature>
<evidence type="ECO:0000313" key="2">
    <source>
        <dbReference type="EMBL" id="MDN4174135.1"/>
    </source>
</evidence>
<evidence type="ECO:0000256" key="1">
    <source>
        <dbReference type="SAM" id="Phobius"/>
    </source>
</evidence>
<feature type="transmembrane region" description="Helical" evidence="1">
    <location>
        <begin position="93"/>
        <end position="112"/>
    </location>
</feature>
<evidence type="ECO:0000313" key="3">
    <source>
        <dbReference type="Proteomes" id="UP001168620"/>
    </source>
</evidence>
<organism evidence="2 3">
    <name type="scientific">Nocardioides oceani</name>
    <dbReference type="NCBI Taxonomy" id="3058369"/>
    <lineage>
        <taxon>Bacteria</taxon>
        <taxon>Bacillati</taxon>
        <taxon>Actinomycetota</taxon>
        <taxon>Actinomycetes</taxon>
        <taxon>Propionibacteriales</taxon>
        <taxon>Nocardioidaceae</taxon>
        <taxon>Nocardioides</taxon>
    </lineage>
</organism>
<accession>A0ABT8FI60</accession>
<keyword evidence="1" id="KW-0812">Transmembrane</keyword>
<name>A0ABT8FI60_9ACTN</name>
<reference evidence="2" key="1">
    <citation type="submission" date="2023-06" db="EMBL/GenBank/DDBJ databases">
        <title>Draft genome sequence of Nocardioides sp. SOB77.</title>
        <authorList>
            <person name="Zhang G."/>
        </authorList>
    </citation>
    <scope>NUCLEOTIDE SEQUENCE</scope>
    <source>
        <strain evidence="2">SOB77</strain>
    </source>
</reference>
<feature type="transmembrane region" description="Helical" evidence="1">
    <location>
        <begin position="171"/>
        <end position="189"/>
    </location>
</feature>
<keyword evidence="1" id="KW-1133">Transmembrane helix</keyword>